<keyword evidence="2" id="KW-1185">Reference proteome</keyword>
<dbReference type="AlphaFoldDB" id="A0A178KN72"/>
<accession>A0A178KN72</accession>
<name>A0A178KN72_9GAMM</name>
<dbReference type="EMBL" id="LVHF01000012">
    <property type="protein sequence ID" value="OAN18123.1"/>
    <property type="molecule type" value="Genomic_DNA"/>
</dbReference>
<dbReference type="Proteomes" id="UP000078503">
    <property type="component" value="Unassembled WGS sequence"/>
</dbReference>
<proteinExistence type="predicted"/>
<comment type="caution">
    <text evidence="1">The sequence shown here is derived from an EMBL/GenBank/DDBJ whole genome shotgun (WGS) entry which is preliminary data.</text>
</comment>
<evidence type="ECO:0000313" key="1">
    <source>
        <dbReference type="EMBL" id="OAN18123.1"/>
    </source>
</evidence>
<sequence>MQKVQLTPNPQIAVIFKGWSNDWAKETQENQKDMANKFHTVYKIAADAFANGGEVEITFLSALFNDCKQKAEMAEAMNEKVKASLQADDERAQKIIAKVNTAAQDAAYVVKYLNTVLLQNA</sequence>
<protein>
    <submittedName>
        <fullName evidence="1">Uncharacterized protein</fullName>
    </submittedName>
</protein>
<dbReference type="RefSeq" id="WP_068328167.1">
    <property type="nucleotide sequence ID" value="NZ_LVHF01000012.1"/>
</dbReference>
<evidence type="ECO:0000313" key="2">
    <source>
        <dbReference type="Proteomes" id="UP000078503"/>
    </source>
</evidence>
<dbReference type="OrthoDB" id="5815626at2"/>
<gene>
    <name evidence="1" type="ORF">A3K86_04265</name>
</gene>
<reference evidence="1 2" key="1">
    <citation type="submission" date="2016-03" db="EMBL/GenBank/DDBJ databases">
        <title>Photobacterium proteolyticum sp. nov. a protease producing bacterium isolated from ocean sediments of Laizhou Bay.</title>
        <authorList>
            <person name="Li Y."/>
        </authorList>
    </citation>
    <scope>NUCLEOTIDE SEQUENCE [LARGE SCALE GENOMIC DNA]</scope>
    <source>
        <strain evidence="1 2">R-40508</strain>
    </source>
</reference>
<organism evidence="1 2">
    <name type="scientific">Photobacterium jeanii</name>
    <dbReference type="NCBI Taxonomy" id="858640"/>
    <lineage>
        <taxon>Bacteria</taxon>
        <taxon>Pseudomonadati</taxon>
        <taxon>Pseudomonadota</taxon>
        <taxon>Gammaproteobacteria</taxon>
        <taxon>Vibrionales</taxon>
        <taxon>Vibrionaceae</taxon>
        <taxon>Photobacterium</taxon>
    </lineage>
</organism>